<evidence type="ECO:0000256" key="5">
    <source>
        <dbReference type="SAM" id="Phobius"/>
    </source>
</evidence>
<evidence type="ECO:0000313" key="6">
    <source>
        <dbReference type="EMBL" id="KAF1839684.1"/>
    </source>
</evidence>
<keyword evidence="3 5" id="KW-1133">Transmembrane helix</keyword>
<dbReference type="InterPro" id="IPR050598">
    <property type="entry name" value="AminoAcid_Transporter"/>
</dbReference>
<dbReference type="Proteomes" id="UP000800040">
    <property type="component" value="Unassembled WGS sequence"/>
</dbReference>
<feature type="transmembrane region" description="Helical" evidence="5">
    <location>
        <begin position="353"/>
        <end position="376"/>
    </location>
</feature>
<feature type="transmembrane region" description="Helical" evidence="5">
    <location>
        <begin position="330"/>
        <end position="347"/>
    </location>
</feature>
<feature type="non-terminal residue" evidence="6">
    <location>
        <position position="418"/>
    </location>
</feature>
<evidence type="ECO:0008006" key="8">
    <source>
        <dbReference type="Google" id="ProtNLM"/>
    </source>
</evidence>
<dbReference type="PANTHER" id="PTHR11785:SF382">
    <property type="entry name" value="LOW-AFFINITY METHIONINE PERMEASE"/>
    <property type="match status" value="1"/>
</dbReference>
<evidence type="ECO:0000256" key="1">
    <source>
        <dbReference type="ARBA" id="ARBA00004141"/>
    </source>
</evidence>
<organism evidence="6 7">
    <name type="scientific">Decorospora gaudefroyi</name>
    <dbReference type="NCBI Taxonomy" id="184978"/>
    <lineage>
        <taxon>Eukaryota</taxon>
        <taxon>Fungi</taxon>
        <taxon>Dikarya</taxon>
        <taxon>Ascomycota</taxon>
        <taxon>Pezizomycotina</taxon>
        <taxon>Dothideomycetes</taxon>
        <taxon>Pleosporomycetidae</taxon>
        <taxon>Pleosporales</taxon>
        <taxon>Pleosporineae</taxon>
        <taxon>Pleosporaceae</taxon>
        <taxon>Decorospora</taxon>
    </lineage>
</organism>
<dbReference type="InterPro" id="IPR002293">
    <property type="entry name" value="AA/rel_permease1"/>
</dbReference>
<dbReference type="EMBL" id="ML975244">
    <property type="protein sequence ID" value="KAF1839684.1"/>
    <property type="molecule type" value="Genomic_DNA"/>
</dbReference>
<feature type="transmembrane region" description="Helical" evidence="5">
    <location>
        <begin position="125"/>
        <end position="143"/>
    </location>
</feature>
<comment type="subcellular location">
    <subcellularLocation>
        <location evidence="1">Membrane</location>
        <topology evidence="1">Multi-pass membrane protein</topology>
    </subcellularLocation>
</comment>
<reference evidence="6" key="1">
    <citation type="submission" date="2020-01" db="EMBL/GenBank/DDBJ databases">
        <authorList>
            <consortium name="DOE Joint Genome Institute"/>
            <person name="Haridas S."/>
            <person name="Albert R."/>
            <person name="Binder M."/>
            <person name="Bloem J."/>
            <person name="Labutti K."/>
            <person name="Salamov A."/>
            <person name="Andreopoulos B."/>
            <person name="Baker S.E."/>
            <person name="Barry K."/>
            <person name="Bills G."/>
            <person name="Bluhm B.H."/>
            <person name="Cannon C."/>
            <person name="Castanera R."/>
            <person name="Culley D.E."/>
            <person name="Daum C."/>
            <person name="Ezra D."/>
            <person name="Gonzalez J.B."/>
            <person name="Henrissat B."/>
            <person name="Kuo A."/>
            <person name="Liang C."/>
            <person name="Lipzen A."/>
            <person name="Lutzoni F."/>
            <person name="Magnuson J."/>
            <person name="Mondo S."/>
            <person name="Nolan M."/>
            <person name="Ohm R."/>
            <person name="Pangilinan J."/>
            <person name="Park H.-J."/>
            <person name="Ramirez L."/>
            <person name="Alfaro M."/>
            <person name="Sun H."/>
            <person name="Tritt A."/>
            <person name="Yoshinaga Y."/>
            <person name="Zwiers L.-H."/>
            <person name="Turgeon B.G."/>
            <person name="Goodwin S.B."/>
            <person name="Spatafora J.W."/>
            <person name="Crous P.W."/>
            <person name="Grigoriev I.V."/>
        </authorList>
    </citation>
    <scope>NUCLEOTIDE SEQUENCE</scope>
    <source>
        <strain evidence="6">P77</strain>
    </source>
</reference>
<dbReference type="Pfam" id="PF13520">
    <property type="entry name" value="AA_permease_2"/>
    <property type="match status" value="1"/>
</dbReference>
<keyword evidence="2 5" id="KW-0812">Transmembrane</keyword>
<evidence type="ECO:0000256" key="2">
    <source>
        <dbReference type="ARBA" id="ARBA00022692"/>
    </source>
</evidence>
<dbReference type="AlphaFoldDB" id="A0A6A5KXY8"/>
<sequence length="418" mass="46698">LTILDVAALILNKQIGTGIFTTPGVVLLSTRSKELSIALWTVGGLWTLMFLLVYLEFGNALPYNGGELVYLDEIYRRPELMATIVFSGFFLMLANSYGNSVQFAKHILISTLPHPEDSHELDPRLIRYIAISVVTFICLIHWFSSRAGLFLNKLVAWYKIFLLLAMFIAGMVYTKKNGSQWQDTGDRGASDGMAGMVLIFYSYQGWENANYVAGEIRASQGRTSKKTLNVGAILGVSTVWILYILVTVASYNVLDYDTLTGPNNDLVTATRFAPRVFGALGGFEICIAMSAFGNIVAVTYTASKVKQSIAIQRILPFWRYLQRDEKTPKGALVLHWITSVIFIAAAPTSSDGYSFAIGLYTYGHILITIFVTLGLLKLEKRMRSLPNHRNYRLTFLRWKPLLYIGTFLFAIGNLLILV</sequence>
<feature type="transmembrane region" description="Helical" evidence="5">
    <location>
        <begin position="155"/>
        <end position="173"/>
    </location>
</feature>
<feature type="transmembrane region" description="Helical" evidence="5">
    <location>
        <begin position="80"/>
        <end position="98"/>
    </location>
</feature>
<feature type="transmembrane region" description="Helical" evidence="5">
    <location>
        <begin position="396"/>
        <end position="417"/>
    </location>
</feature>
<protein>
    <recommendedName>
        <fullName evidence="8">Amino acid transporter</fullName>
    </recommendedName>
</protein>
<evidence type="ECO:0000313" key="7">
    <source>
        <dbReference type="Proteomes" id="UP000800040"/>
    </source>
</evidence>
<dbReference type="OrthoDB" id="5982228at2759"/>
<dbReference type="GO" id="GO:0016020">
    <property type="term" value="C:membrane"/>
    <property type="evidence" value="ECO:0007669"/>
    <property type="project" value="UniProtKB-SubCell"/>
</dbReference>
<dbReference type="Gene3D" id="1.20.1740.10">
    <property type="entry name" value="Amino acid/polyamine transporter I"/>
    <property type="match status" value="1"/>
</dbReference>
<keyword evidence="4 5" id="KW-0472">Membrane</keyword>
<name>A0A6A5KXY8_9PLEO</name>
<evidence type="ECO:0000256" key="3">
    <source>
        <dbReference type="ARBA" id="ARBA00022989"/>
    </source>
</evidence>
<feature type="transmembrane region" description="Helical" evidence="5">
    <location>
        <begin position="272"/>
        <end position="297"/>
    </location>
</feature>
<feature type="transmembrane region" description="Helical" evidence="5">
    <location>
        <begin position="227"/>
        <end position="252"/>
    </location>
</feature>
<evidence type="ECO:0000256" key="4">
    <source>
        <dbReference type="ARBA" id="ARBA00023136"/>
    </source>
</evidence>
<dbReference type="GO" id="GO:0015179">
    <property type="term" value="F:L-amino acid transmembrane transporter activity"/>
    <property type="evidence" value="ECO:0007669"/>
    <property type="project" value="TreeGrafter"/>
</dbReference>
<accession>A0A6A5KXY8</accession>
<keyword evidence="7" id="KW-1185">Reference proteome</keyword>
<feature type="transmembrane region" description="Helical" evidence="5">
    <location>
        <begin position="37"/>
        <end position="55"/>
    </location>
</feature>
<proteinExistence type="predicted"/>
<feature type="non-terminal residue" evidence="6">
    <location>
        <position position="1"/>
    </location>
</feature>
<gene>
    <name evidence="6" type="ORF">BDW02DRAFT_463319</name>
</gene>
<dbReference type="PIRSF" id="PIRSF006060">
    <property type="entry name" value="AA_transporter"/>
    <property type="match status" value="1"/>
</dbReference>
<dbReference type="PANTHER" id="PTHR11785">
    <property type="entry name" value="AMINO ACID TRANSPORTER"/>
    <property type="match status" value="1"/>
</dbReference>